<feature type="non-terminal residue" evidence="2">
    <location>
        <position position="1"/>
    </location>
</feature>
<organism evidence="2 3">
    <name type="scientific">Pristionchus mayeri</name>
    <dbReference type="NCBI Taxonomy" id="1317129"/>
    <lineage>
        <taxon>Eukaryota</taxon>
        <taxon>Metazoa</taxon>
        <taxon>Ecdysozoa</taxon>
        <taxon>Nematoda</taxon>
        <taxon>Chromadorea</taxon>
        <taxon>Rhabditida</taxon>
        <taxon>Rhabditina</taxon>
        <taxon>Diplogasteromorpha</taxon>
        <taxon>Diplogasteroidea</taxon>
        <taxon>Neodiplogasteridae</taxon>
        <taxon>Pristionchus</taxon>
    </lineage>
</organism>
<dbReference type="AlphaFoldDB" id="A0AAN5CYJ1"/>
<feature type="region of interest" description="Disordered" evidence="1">
    <location>
        <begin position="1"/>
        <end position="135"/>
    </location>
</feature>
<feature type="compositionally biased region" description="Low complexity" evidence="1">
    <location>
        <begin position="67"/>
        <end position="86"/>
    </location>
</feature>
<evidence type="ECO:0000256" key="1">
    <source>
        <dbReference type="SAM" id="MobiDB-lite"/>
    </source>
</evidence>
<feature type="compositionally biased region" description="Basic residues" evidence="1">
    <location>
        <begin position="209"/>
        <end position="224"/>
    </location>
</feature>
<name>A0AAN5CYJ1_9BILA</name>
<feature type="region of interest" description="Disordered" evidence="1">
    <location>
        <begin position="178"/>
        <end position="246"/>
    </location>
</feature>
<feature type="compositionally biased region" description="Pro residues" evidence="1">
    <location>
        <begin position="108"/>
        <end position="118"/>
    </location>
</feature>
<keyword evidence="3" id="KW-1185">Reference proteome</keyword>
<proteinExistence type="predicted"/>
<protein>
    <submittedName>
        <fullName evidence="2">Uncharacterized protein</fullName>
    </submittedName>
</protein>
<accession>A0AAN5CYJ1</accession>
<sequence>GGGDGEGRRGGRGEKEGEIEDDSHLIEWKREDTDEERSIGGHSFQAPFYLDHSDQKRRTTRERRSSSEASPITPSTPIDPPTFSIPQPTQTHQPSLSLSTSQHQDATPSPPVPPPQQPTTPRVIPSSRETGHCGIPSVVQSSLFSSPQLMFMGTDGKLQPIPSIVYVERTENGLIQLSPPTPNPHLLMSIPSTGGSGRGSRRERNLSTGKRRVSLARQILKRRRTEYAGSSEASEEDEGKRQRAKE</sequence>
<feature type="compositionally biased region" description="Basic and acidic residues" evidence="1">
    <location>
        <begin position="51"/>
        <end position="66"/>
    </location>
</feature>
<feature type="compositionally biased region" description="Basic and acidic residues" evidence="1">
    <location>
        <begin position="1"/>
        <end position="39"/>
    </location>
</feature>
<reference evidence="3" key="1">
    <citation type="submission" date="2022-10" db="EMBL/GenBank/DDBJ databases">
        <title>Genome assembly of Pristionchus species.</title>
        <authorList>
            <person name="Yoshida K."/>
            <person name="Sommer R.J."/>
        </authorList>
    </citation>
    <scope>NUCLEOTIDE SEQUENCE [LARGE SCALE GENOMIC DNA]</scope>
    <source>
        <strain evidence="3">RS5460</strain>
    </source>
</reference>
<feature type="non-terminal residue" evidence="2">
    <location>
        <position position="246"/>
    </location>
</feature>
<gene>
    <name evidence="2" type="ORF">PMAYCL1PPCAC_23616</name>
</gene>
<dbReference type="EMBL" id="BTRK01000005">
    <property type="protein sequence ID" value="GMR53421.1"/>
    <property type="molecule type" value="Genomic_DNA"/>
</dbReference>
<feature type="compositionally biased region" description="Polar residues" evidence="1">
    <location>
        <begin position="87"/>
        <end position="106"/>
    </location>
</feature>
<evidence type="ECO:0000313" key="3">
    <source>
        <dbReference type="Proteomes" id="UP001328107"/>
    </source>
</evidence>
<dbReference type="Proteomes" id="UP001328107">
    <property type="component" value="Unassembled WGS sequence"/>
</dbReference>
<comment type="caution">
    <text evidence="2">The sequence shown here is derived from an EMBL/GenBank/DDBJ whole genome shotgun (WGS) entry which is preliminary data.</text>
</comment>
<evidence type="ECO:0000313" key="2">
    <source>
        <dbReference type="EMBL" id="GMR53421.1"/>
    </source>
</evidence>